<accession>B0JJ66</accession>
<protein>
    <submittedName>
        <fullName evidence="1">Uncharacterized protein</fullName>
    </submittedName>
</protein>
<dbReference type="Proteomes" id="UP000001510">
    <property type="component" value="Chromosome"/>
</dbReference>
<gene>
    <name evidence="1" type="ordered locus">MAE_59520</name>
</gene>
<keyword evidence="2" id="KW-1185">Reference proteome</keyword>
<dbReference type="AlphaFoldDB" id="B0JJ66"/>
<dbReference type="PaxDb" id="449447-MAE_59520"/>
<name>B0JJ66_MICAN</name>
<sequence>MPIKNGLLLENSGLYGGFRLSLVHLLSGKAYPIRSCLCQMDRGTAVTFVFGYSMRTSSNRRIIARRKGQARY</sequence>
<dbReference type="EMBL" id="AP009552">
    <property type="protein sequence ID" value="BAG05774.1"/>
    <property type="molecule type" value="Genomic_DNA"/>
</dbReference>
<dbReference type="EnsemblBacteria" id="BAG05774">
    <property type="protein sequence ID" value="BAG05774"/>
    <property type="gene ID" value="MAE_59520"/>
</dbReference>
<reference evidence="1 2" key="1">
    <citation type="journal article" date="2007" name="DNA Res.">
        <title>Complete genomic structure of the bloom-forming toxic cyanobacterium Microcystis aeruginosa NIES-843.</title>
        <authorList>
            <person name="Kaneko T."/>
            <person name="Nakajima N."/>
            <person name="Okamoto S."/>
            <person name="Suzuki I."/>
            <person name="Tanabe Y."/>
            <person name="Tamaoki M."/>
            <person name="Nakamura Y."/>
            <person name="Kasai F."/>
            <person name="Watanabe A."/>
            <person name="Kawashima K."/>
            <person name="Kishida Y."/>
            <person name="Ono A."/>
            <person name="Shimizu Y."/>
            <person name="Takahashi C."/>
            <person name="Minami C."/>
            <person name="Fujishiro T."/>
            <person name="Kohara M."/>
            <person name="Katoh M."/>
            <person name="Nakazaki N."/>
            <person name="Nakayama S."/>
            <person name="Yamada M."/>
            <person name="Tabata S."/>
            <person name="Watanabe M.M."/>
        </authorList>
    </citation>
    <scope>NUCLEOTIDE SEQUENCE [LARGE SCALE GENOMIC DNA]</scope>
    <source>
        <strain evidence="2">NIES-843 / IAM M-247</strain>
    </source>
</reference>
<evidence type="ECO:0000313" key="2">
    <source>
        <dbReference type="Proteomes" id="UP000001510"/>
    </source>
</evidence>
<dbReference type="HOGENOM" id="CLU_2717860_0_0_3"/>
<proteinExistence type="predicted"/>
<organism evidence="1 2">
    <name type="scientific">Microcystis aeruginosa (strain NIES-843 / IAM M-2473)</name>
    <dbReference type="NCBI Taxonomy" id="449447"/>
    <lineage>
        <taxon>Bacteria</taxon>
        <taxon>Bacillati</taxon>
        <taxon>Cyanobacteriota</taxon>
        <taxon>Cyanophyceae</taxon>
        <taxon>Oscillatoriophycideae</taxon>
        <taxon>Chroococcales</taxon>
        <taxon>Microcystaceae</taxon>
        <taxon>Microcystis</taxon>
    </lineage>
</organism>
<dbReference type="KEGG" id="mar:MAE_59520"/>
<evidence type="ECO:0000313" key="1">
    <source>
        <dbReference type="EMBL" id="BAG05774.1"/>
    </source>
</evidence>